<evidence type="ECO:0008006" key="3">
    <source>
        <dbReference type="Google" id="ProtNLM"/>
    </source>
</evidence>
<dbReference type="Proteomes" id="UP000315471">
    <property type="component" value="Unassembled WGS sequence"/>
</dbReference>
<keyword evidence="2" id="KW-1185">Reference proteome</keyword>
<evidence type="ECO:0000313" key="2">
    <source>
        <dbReference type="Proteomes" id="UP000315471"/>
    </source>
</evidence>
<comment type="caution">
    <text evidence="1">The sequence shown here is derived from an EMBL/GenBank/DDBJ whole genome shotgun (WGS) entry which is preliminary data.</text>
</comment>
<accession>A0A5C6DNZ3</accession>
<evidence type="ECO:0000313" key="1">
    <source>
        <dbReference type="EMBL" id="TWU37935.1"/>
    </source>
</evidence>
<sequence>MAYNLVGSVLLSTVAKSLVWLPDFSLLGGFLVSHIVQIEAQVRDPVAIRAACSRLQLPEPHLGSAKLFSGLREGWIVQLSGWRYPVVCNCNSGQVDFDNYEGHWGARSRLDAFLQRYAVEKTLIEARRQGHSVVEQSLADGSVKLTVNVAGGAS</sequence>
<gene>
    <name evidence="1" type="ORF">Q31b_47240</name>
</gene>
<dbReference type="EMBL" id="SJPY01000007">
    <property type="protein sequence ID" value="TWU37935.1"/>
    <property type="molecule type" value="Genomic_DNA"/>
</dbReference>
<proteinExistence type="predicted"/>
<name>A0A5C6DNZ3_9BACT</name>
<reference evidence="1 2" key="1">
    <citation type="submission" date="2019-02" db="EMBL/GenBank/DDBJ databases">
        <title>Deep-cultivation of Planctomycetes and their phenomic and genomic characterization uncovers novel biology.</title>
        <authorList>
            <person name="Wiegand S."/>
            <person name="Jogler M."/>
            <person name="Boedeker C."/>
            <person name="Pinto D."/>
            <person name="Vollmers J."/>
            <person name="Rivas-Marin E."/>
            <person name="Kohn T."/>
            <person name="Peeters S.H."/>
            <person name="Heuer A."/>
            <person name="Rast P."/>
            <person name="Oberbeckmann S."/>
            <person name="Bunk B."/>
            <person name="Jeske O."/>
            <person name="Meyerdierks A."/>
            <person name="Storesund J.E."/>
            <person name="Kallscheuer N."/>
            <person name="Luecker S."/>
            <person name="Lage O.M."/>
            <person name="Pohl T."/>
            <person name="Merkel B.J."/>
            <person name="Hornburger P."/>
            <person name="Mueller R.-W."/>
            <person name="Bruemmer F."/>
            <person name="Labrenz M."/>
            <person name="Spormann A.M."/>
            <person name="Op Den Camp H."/>
            <person name="Overmann J."/>
            <person name="Amann R."/>
            <person name="Jetten M.S.M."/>
            <person name="Mascher T."/>
            <person name="Medema M.H."/>
            <person name="Devos D.P."/>
            <person name="Kaster A.-K."/>
            <person name="Ovreas L."/>
            <person name="Rohde M."/>
            <person name="Galperin M.Y."/>
            <person name="Jogler C."/>
        </authorList>
    </citation>
    <scope>NUCLEOTIDE SEQUENCE [LARGE SCALE GENOMIC DNA]</scope>
    <source>
        <strain evidence="1 2">Q31b</strain>
    </source>
</reference>
<protein>
    <recommendedName>
        <fullName evidence="3">DUF1257 domain-containing protein</fullName>
    </recommendedName>
</protein>
<organism evidence="1 2">
    <name type="scientific">Novipirellula aureliae</name>
    <dbReference type="NCBI Taxonomy" id="2527966"/>
    <lineage>
        <taxon>Bacteria</taxon>
        <taxon>Pseudomonadati</taxon>
        <taxon>Planctomycetota</taxon>
        <taxon>Planctomycetia</taxon>
        <taxon>Pirellulales</taxon>
        <taxon>Pirellulaceae</taxon>
        <taxon>Novipirellula</taxon>
    </lineage>
</organism>
<dbReference type="AlphaFoldDB" id="A0A5C6DNZ3"/>